<dbReference type="EMBL" id="JAFEUZ010000032">
    <property type="protein sequence ID" value="KAG5470565.1"/>
    <property type="molecule type" value="Genomic_DNA"/>
</dbReference>
<dbReference type="Proteomes" id="UP000673552">
    <property type="component" value="Chromosome 32"/>
</dbReference>
<keyword evidence="2" id="KW-1003">Cell membrane</keyword>
<evidence type="ECO:0000256" key="3">
    <source>
        <dbReference type="ARBA" id="ARBA00022692"/>
    </source>
</evidence>
<feature type="transmembrane region" description="Helical" evidence="7">
    <location>
        <begin position="509"/>
        <end position="527"/>
    </location>
</feature>
<dbReference type="AlphaFoldDB" id="A0A836GRN4"/>
<comment type="caution">
    <text evidence="9">The sequence shown here is derived from an EMBL/GenBank/DDBJ whole genome shotgun (WGS) entry which is preliminary data.</text>
</comment>
<feature type="transmembrane region" description="Helical" evidence="7">
    <location>
        <begin position="476"/>
        <end position="497"/>
    </location>
</feature>
<evidence type="ECO:0000259" key="8">
    <source>
        <dbReference type="Pfam" id="PF13515"/>
    </source>
</evidence>
<evidence type="ECO:0000256" key="1">
    <source>
        <dbReference type="ARBA" id="ARBA00004651"/>
    </source>
</evidence>
<evidence type="ECO:0000313" key="10">
    <source>
        <dbReference type="Proteomes" id="UP000673552"/>
    </source>
</evidence>
<dbReference type="PANTHER" id="PTHR30509">
    <property type="entry name" value="P-HYDROXYBENZOIC ACID EFFLUX PUMP SUBUNIT-RELATED"/>
    <property type="match status" value="1"/>
</dbReference>
<reference evidence="9 10" key="1">
    <citation type="submission" date="2021-03" db="EMBL/GenBank/DDBJ databases">
        <title>Leishmania (Mundinia) martiniquensis Genome sequencing and assembly.</title>
        <authorList>
            <person name="Almutairi H."/>
            <person name="Gatherer D."/>
        </authorList>
    </citation>
    <scope>NUCLEOTIDE SEQUENCE [LARGE SCALE GENOMIC DNA]</scope>
    <source>
        <strain evidence="9">LSCM1</strain>
    </source>
</reference>
<evidence type="ECO:0000256" key="7">
    <source>
        <dbReference type="SAM" id="Phobius"/>
    </source>
</evidence>
<dbReference type="OrthoDB" id="260652at2759"/>
<feature type="region of interest" description="Disordered" evidence="6">
    <location>
        <begin position="336"/>
        <end position="355"/>
    </location>
</feature>
<dbReference type="GeneID" id="92511921"/>
<comment type="subcellular location">
    <subcellularLocation>
        <location evidence="1">Cell membrane</location>
        <topology evidence="1">Multi-pass membrane protein</topology>
    </subcellularLocation>
</comment>
<feature type="compositionally biased region" description="Basic and acidic residues" evidence="6">
    <location>
        <begin position="346"/>
        <end position="355"/>
    </location>
</feature>
<evidence type="ECO:0000256" key="5">
    <source>
        <dbReference type="ARBA" id="ARBA00023136"/>
    </source>
</evidence>
<feature type="region of interest" description="Disordered" evidence="6">
    <location>
        <begin position="75"/>
        <end position="108"/>
    </location>
</feature>
<sequence length="1270" mass="140892">MQNTNSATPPERPAHRETCLHTITSPGVGKDERNCVDDHLRFPYVDSNTPVASQCATGPAGDLVDRSQVAQLLDPASTQSGRSSPPPLRAGVSSVGLADASGSGPGRCPAELRSGRYQDGSERIDATFVGAAEPPLNTSDTYAPITPMRQHSIIVTEGKRYRPVANDLIWSHSSHPFSHVYPTTPGSAPALVEGRSLAAPRTGPRSHSGRSHGLMVEVPGGRNEGLLRGNAEIMEPLDENDPINSFAFFVGGSDSEELSSWPKSDSPPPPTARAASSHTRLGHSRPSSQDSIFSERSGKEAGGAATECHAHQLFAEMSANVVPALRRTSPMQLHEQSSFLTGGDGSQDRMSHPDGLRSRLAGRAAPAVTNGGISSSSISEQEEKAAENYRRMPMHEALPCLSRENLEDDTVSFKAVWESLKSEALSGNTFYSLRVTAFAVLPSFLLMQHPKTKDWFVAGSLFPIIAGLFVRPSLGATMLMAVVAFHTVAAFLAWGIIMNAVGAKHNVPGWWCGVIFGCALFSLFGNLPAKRLMMMFAIIIMQMEHSPGGETLTFVVQFALNFIIAAGFSLLASLLPYPTLACRKADEGLLGLHKLYSAGVGNAMKSFWAPVSMDAKMALTQIPFAKIHQATTKVNMEINFATYEPLELNLNNTLRRERLVMLQRIKMHLYAMSAASANRLQHTNWLHRSQIRRDIDEVEKRVQTPAMDLAGELMRLLVQIGGCIDPNTVVARVNFDEMMEKTQTLSDIIEQEQVKLLVLRDLSVDEMNYCLGLLGFHFSLIDIAVELQRFERAMKTFDSSLYPSIWRRAFNFFFYDRWNDFWEELPKRFTLSTPYDIRLLKDTIRYTGAFAVACAFTLNYDHKNVYYFGMTILIRLAQQTASETLAVGIHRICGLCIGASLAYITASKSHNLTEEALLTMTWVFIAMCFSQHPVYATGAQYASVTSVSGLRLAPTPALLLTRLADNVFAFISYYVICTFIFPVDPIRVLWNTRTKCYMSMNDLAQTIVSLGCAPITQEGKETDFLIAKARSLVKAQQSLLKSYAEWMPKCETEPTIRGGDYPVAACARLRFGINEVMSLEEALVAAMERLHRPREQPPGVVLRDMMEMTRPFLLDAGKLIHHFFQCMIDATEKWRTWSMEEPLHTIWKMDLACRSLHHVTGNIQRNFYAAVQQVDGPEKQALNMYVSSTMVEEALSKGKDPAALRDANNEDLLKRVLQMNLHISKETTISRDDIQAFNATVIVFELLLKSMGELLQPMIQVYEFEKSRHV</sequence>
<keyword evidence="10" id="KW-1185">Reference proteome</keyword>
<feature type="compositionally biased region" description="Polar residues" evidence="6">
    <location>
        <begin position="285"/>
        <end position="294"/>
    </location>
</feature>
<feature type="region of interest" description="Disordered" evidence="6">
    <location>
        <begin position="198"/>
        <end position="221"/>
    </location>
</feature>
<evidence type="ECO:0000256" key="4">
    <source>
        <dbReference type="ARBA" id="ARBA00022989"/>
    </source>
</evidence>
<evidence type="ECO:0000256" key="2">
    <source>
        <dbReference type="ARBA" id="ARBA00022475"/>
    </source>
</evidence>
<dbReference type="GO" id="GO:0005886">
    <property type="term" value="C:plasma membrane"/>
    <property type="evidence" value="ECO:0007669"/>
    <property type="project" value="UniProtKB-SubCell"/>
</dbReference>
<feature type="region of interest" description="Disordered" evidence="6">
    <location>
        <begin position="257"/>
        <end position="305"/>
    </location>
</feature>
<dbReference type="InterPro" id="IPR049453">
    <property type="entry name" value="Memb_transporter_dom"/>
</dbReference>
<keyword evidence="3 7" id="KW-0812">Transmembrane</keyword>
<name>A0A836GRN4_9TRYP</name>
<feature type="region of interest" description="Disordered" evidence="6">
    <location>
        <begin position="1"/>
        <end position="33"/>
    </location>
</feature>
<dbReference type="RefSeq" id="XP_067175958.1">
    <property type="nucleotide sequence ID" value="XM_067319409.1"/>
</dbReference>
<feature type="transmembrane region" description="Helical" evidence="7">
    <location>
        <begin position="967"/>
        <end position="990"/>
    </location>
</feature>
<keyword evidence="4 7" id="KW-1133">Transmembrane helix</keyword>
<organism evidence="9 10">
    <name type="scientific">Leishmania martiniquensis</name>
    <dbReference type="NCBI Taxonomy" id="1580590"/>
    <lineage>
        <taxon>Eukaryota</taxon>
        <taxon>Discoba</taxon>
        <taxon>Euglenozoa</taxon>
        <taxon>Kinetoplastea</taxon>
        <taxon>Metakinetoplastina</taxon>
        <taxon>Trypanosomatida</taxon>
        <taxon>Trypanosomatidae</taxon>
        <taxon>Leishmaniinae</taxon>
        <taxon>Leishmania</taxon>
    </lineage>
</organism>
<evidence type="ECO:0000256" key="6">
    <source>
        <dbReference type="SAM" id="MobiDB-lite"/>
    </source>
</evidence>
<gene>
    <name evidence="9" type="ORF">LSCM1_01809</name>
</gene>
<dbReference type="Pfam" id="PF13515">
    <property type="entry name" value="FUSC_2"/>
    <property type="match status" value="1"/>
</dbReference>
<accession>A0A836GRN4</accession>
<keyword evidence="5 7" id="KW-0472">Membrane</keyword>
<proteinExistence type="predicted"/>
<evidence type="ECO:0000313" key="9">
    <source>
        <dbReference type="EMBL" id="KAG5470565.1"/>
    </source>
</evidence>
<feature type="domain" description="Integral membrane bound transporter" evidence="8">
    <location>
        <begin position="853"/>
        <end position="972"/>
    </location>
</feature>
<feature type="transmembrane region" description="Helical" evidence="7">
    <location>
        <begin position="554"/>
        <end position="575"/>
    </location>
</feature>
<dbReference type="KEGG" id="lmat:92511921"/>
<feature type="transmembrane region" description="Helical" evidence="7">
    <location>
        <begin position="454"/>
        <end position="470"/>
    </location>
</feature>
<dbReference type="PANTHER" id="PTHR30509:SF9">
    <property type="entry name" value="MULTIDRUG RESISTANCE PROTEIN MDTO"/>
    <property type="match status" value="1"/>
</dbReference>
<protein>
    <recommendedName>
        <fullName evidence="8">Integral membrane bound transporter domain-containing protein</fullName>
    </recommendedName>
</protein>